<keyword evidence="4" id="KW-1185">Reference proteome</keyword>
<dbReference type="Pfam" id="PF14380">
    <property type="entry name" value="WAK_assoc"/>
    <property type="match status" value="1"/>
</dbReference>
<evidence type="ECO:0000313" key="4">
    <source>
        <dbReference type="Proteomes" id="UP001443914"/>
    </source>
</evidence>
<comment type="caution">
    <text evidence="3">The sequence shown here is derived from an EMBL/GenBank/DDBJ whole genome shotgun (WGS) entry which is preliminary data.</text>
</comment>
<evidence type="ECO:0000259" key="2">
    <source>
        <dbReference type="Pfam" id="PF14380"/>
    </source>
</evidence>
<proteinExistence type="predicted"/>
<evidence type="ECO:0000313" key="3">
    <source>
        <dbReference type="EMBL" id="KAK9705186.1"/>
    </source>
</evidence>
<keyword evidence="1" id="KW-0325">Glycoprotein</keyword>
<protein>
    <recommendedName>
        <fullName evidence="2">Wall-associated receptor kinase C-terminal domain-containing protein</fullName>
    </recommendedName>
</protein>
<dbReference type="EMBL" id="JBDFQZ010000007">
    <property type="protein sequence ID" value="KAK9705186.1"/>
    <property type="molecule type" value="Genomic_DNA"/>
</dbReference>
<dbReference type="InterPro" id="IPR032872">
    <property type="entry name" value="WAK_assoc_C"/>
</dbReference>
<evidence type="ECO:0000256" key="1">
    <source>
        <dbReference type="ARBA" id="ARBA00023180"/>
    </source>
</evidence>
<accession>A0AAW1JMV3</accession>
<sequence length="140" mass="15293">MELHSKDFARKFAKNSVICGAVGVYQNASKLDDLKSECERMVSVPYDGDISNVSIVKEMLEKGFSLKWVANNCSTCEYSGGRCGYDQDLEVFRCFCPDQIGSLSCGANPLYADHKSLALSCVSPSIILALECYSSICCCP</sequence>
<organism evidence="3 4">
    <name type="scientific">Saponaria officinalis</name>
    <name type="common">Common soapwort</name>
    <name type="synonym">Lychnis saponaria</name>
    <dbReference type="NCBI Taxonomy" id="3572"/>
    <lineage>
        <taxon>Eukaryota</taxon>
        <taxon>Viridiplantae</taxon>
        <taxon>Streptophyta</taxon>
        <taxon>Embryophyta</taxon>
        <taxon>Tracheophyta</taxon>
        <taxon>Spermatophyta</taxon>
        <taxon>Magnoliopsida</taxon>
        <taxon>eudicotyledons</taxon>
        <taxon>Gunneridae</taxon>
        <taxon>Pentapetalae</taxon>
        <taxon>Caryophyllales</taxon>
        <taxon>Caryophyllaceae</taxon>
        <taxon>Caryophylleae</taxon>
        <taxon>Saponaria</taxon>
    </lineage>
</organism>
<name>A0AAW1JMV3_SAPOF</name>
<feature type="domain" description="Wall-associated receptor kinase C-terminal" evidence="2">
    <location>
        <begin position="24"/>
        <end position="99"/>
    </location>
</feature>
<reference evidence="3" key="1">
    <citation type="submission" date="2024-03" db="EMBL/GenBank/DDBJ databases">
        <title>WGS assembly of Saponaria officinalis var. Norfolk2.</title>
        <authorList>
            <person name="Jenkins J."/>
            <person name="Shu S."/>
            <person name="Grimwood J."/>
            <person name="Barry K."/>
            <person name="Goodstein D."/>
            <person name="Schmutz J."/>
            <person name="Leebens-Mack J."/>
            <person name="Osbourn A."/>
        </authorList>
    </citation>
    <scope>NUCLEOTIDE SEQUENCE [LARGE SCALE GENOMIC DNA]</scope>
    <source>
        <strain evidence="3">JIC</strain>
    </source>
</reference>
<dbReference type="AlphaFoldDB" id="A0AAW1JMV3"/>
<gene>
    <name evidence="3" type="ORF">RND81_07G039500</name>
</gene>
<dbReference type="Proteomes" id="UP001443914">
    <property type="component" value="Unassembled WGS sequence"/>
</dbReference>